<dbReference type="SUPFAM" id="SSF52788">
    <property type="entry name" value="Phosphotyrosine protein phosphatases I"/>
    <property type="match status" value="1"/>
</dbReference>
<dbReference type="EMBL" id="AP018400">
    <property type="protein sequence ID" value="BBA93127.1"/>
    <property type="molecule type" value="Genomic_DNA"/>
</dbReference>
<dbReference type="InterPro" id="IPR023485">
    <property type="entry name" value="Ptyr_pPase"/>
</dbReference>
<dbReference type="Pfam" id="PF01451">
    <property type="entry name" value="LMWPc"/>
    <property type="match status" value="1"/>
</dbReference>
<accession>A0A2Z5TPW3</accession>
<comment type="catalytic activity">
    <reaction evidence="5">
        <text>O-phospho-L-tyrosyl-[protein] + H2O = L-tyrosyl-[protein] + phosphate</text>
        <dbReference type="Rhea" id="RHEA:10684"/>
        <dbReference type="Rhea" id="RHEA-COMP:10136"/>
        <dbReference type="Rhea" id="RHEA-COMP:20101"/>
        <dbReference type="ChEBI" id="CHEBI:15377"/>
        <dbReference type="ChEBI" id="CHEBI:43474"/>
        <dbReference type="ChEBI" id="CHEBI:46858"/>
        <dbReference type="ChEBI" id="CHEBI:61978"/>
        <dbReference type="EC" id="3.1.3.48"/>
    </reaction>
</comment>
<evidence type="ECO:0000313" key="8">
    <source>
        <dbReference type="EMBL" id="BBA93127.1"/>
    </source>
</evidence>
<gene>
    <name evidence="8" type="ORF">SR187_7620</name>
</gene>
<feature type="active site" description="Nucleophile" evidence="6">
    <location>
        <position position="22"/>
    </location>
</feature>
<feature type="domain" description="Phosphotyrosine protein phosphatase I" evidence="7">
    <location>
        <begin position="16"/>
        <end position="151"/>
    </location>
</feature>
<dbReference type="PRINTS" id="PR00719">
    <property type="entry name" value="LMWPTPASE"/>
</dbReference>
<feature type="active site" description="Proton donor" evidence="6">
    <location>
        <position position="127"/>
    </location>
</feature>
<comment type="similarity">
    <text evidence="1">Belongs to the low molecular weight phosphotyrosine protein phosphatase family.</text>
</comment>
<keyword evidence="3" id="KW-0378">Hydrolase</keyword>
<dbReference type="Proteomes" id="UP000269331">
    <property type="component" value="Chromosome"/>
</dbReference>
<sequence length="153" mass="17473">MTSVAFSSAKKGYIMKKIVFVCLGNICRSPMAEFVMKHLTDHFHVESRATSGWEHGNPVYPGTQKIFKKHNIPYDASKTSQQISQADFEQFDIIIGMDHNNVLDLKKMAPDSAKSKIFQFAEKSVPDPWYTGNFDETYAMVTEGCKNWIKRLK</sequence>
<dbReference type="GO" id="GO:0004725">
    <property type="term" value="F:protein tyrosine phosphatase activity"/>
    <property type="evidence" value="ECO:0007669"/>
    <property type="project" value="UniProtKB-EC"/>
</dbReference>
<keyword evidence="4" id="KW-0904">Protein phosphatase</keyword>
<dbReference type="KEGG" id="srq:SR187_7620"/>
<dbReference type="PANTHER" id="PTHR11717">
    <property type="entry name" value="LOW MOLECULAR WEIGHT PROTEIN TYROSINE PHOSPHATASE"/>
    <property type="match status" value="1"/>
</dbReference>
<dbReference type="PANTHER" id="PTHR11717:SF7">
    <property type="entry name" value="LOW MOLECULAR WEIGHT PHOSPHOTYROSINE PROTEIN PHOSPHATASE"/>
    <property type="match status" value="1"/>
</dbReference>
<feature type="active site" evidence="6">
    <location>
        <position position="28"/>
    </location>
</feature>
<evidence type="ECO:0000256" key="5">
    <source>
        <dbReference type="ARBA" id="ARBA00051722"/>
    </source>
</evidence>
<dbReference type="AlphaFoldDB" id="A0A2Z5TPW3"/>
<dbReference type="InterPro" id="IPR036196">
    <property type="entry name" value="Ptyr_pPase_sf"/>
</dbReference>
<dbReference type="Gene3D" id="3.40.50.2300">
    <property type="match status" value="1"/>
</dbReference>
<evidence type="ECO:0000256" key="3">
    <source>
        <dbReference type="ARBA" id="ARBA00022801"/>
    </source>
</evidence>
<protein>
    <recommendedName>
        <fullName evidence="2">protein-tyrosine-phosphatase</fullName>
        <ecNumber evidence="2">3.1.3.48</ecNumber>
    </recommendedName>
</protein>
<evidence type="ECO:0000256" key="4">
    <source>
        <dbReference type="ARBA" id="ARBA00022912"/>
    </source>
</evidence>
<organism evidence="8 9">
    <name type="scientific">Streptococcus ruminantium</name>
    <dbReference type="NCBI Taxonomy" id="1917441"/>
    <lineage>
        <taxon>Bacteria</taxon>
        <taxon>Bacillati</taxon>
        <taxon>Bacillota</taxon>
        <taxon>Bacilli</taxon>
        <taxon>Lactobacillales</taxon>
        <taxon>Streptococcaceae</taxon>
        <taxon>Streptococcus</taxon>
    </lineage>
</organism>
<evidence type="ECO:0000256" key="2">
    <source>
        <dbReference type="ARBA" id="ARBA00013064"/>
    </source>
</evidence>
<evidence type="ECO:0000256" key="6">
    <source>
        <dbReference type="PIRSR" id="PIRSR617867-1"/>
    </source>
</evidence>
<reference evidence="8 9" key="1">
    <citation type="journal article" date="2018" name="Genome Biol. Evol.">
        <title>Complete Genome Sequence of Streptococcus ruminantium sp. nov. GUT-187T (=DSM 104980T =JCM 31869T), the Type Strain of S. ruminantium, and Comparison with Genome Sequences of Streptococcus suis Strains.</title>
        <authorList>
            <person name="Tohya M."/>
            <person name="Sekizaki T."/>
            <person name="Miyoshi-Akiyama T."/>
        </authorList>
    </citation>
    <scope>NUCLEOTIDE SEQUENCE [LARGE SCALE GENOMIC DNA]</scope>
    <source>
        <strain evidence="8 9">GUT187T</strain>
    </source>
</reference>
<evidence type="ECO:0000259" key="7">
    <source>
        <dbReference type="SMART" id="SM00226"/>
    </source>
</evidence>
<dbReference type="InterPro" id="IPR050438">
    <property type="entry name" value="LMW_PTPase"/>
</dbReference>
<evidence type="ECO:0000256" key="1">
    <source>
        <dbReference type="ARBA" id="ARBA00011063"/>
    </source>
</evidence>
<dbReference type="CDD" id="cd16343">
    <property type="entry name" value="LMWPTP"/>
    <property type="match status" value="1"/>
</dbReference>
<evidence type="ECO:0000313" key="9">
    <source>
        <dbReference type="Proteomes" id="UP000269331"/>
    </source>
</evidence>
<name>A0A2Z5TPW3_9STRE</name>
<dbReference type="InterPro" id="IPR017867">
    <property type="entry name" value="Tyr_phospatase_low_mol_wt"/>
</dbReference>
<proteinExistence type="inferred from homology"/>
<dbReference type="SMART" id="SM00226">
    <property type="entry name" value="LMWPc"/>
    <property type="match status" value="1"/>
</dbReference>
<dbReference type="EC" id="3.1.3.48" evidence="2"/>